<proteinExistence type="predicted"/>
<name>A0AAV6IVU8_9ERIC</name>
<keyword evidence="2" id="KW-1185">Reference proteome</keyword>
<gene>
    <name evidence="1" type="ORF">RHGRI_025877</name>
</gene>
<evidence type="ECO:0000313" key="1">
    <source>
        <dbReference type="EMBL" id="KAG5531065.1"/>
    </source>
</evidence>
<comment type="caution">
    <text evidence="1">The sequence shown here is derived from an EMBL/GenBank/DDBJ whole genome shotgun (WGS) entry which is preliminary data.</text>
</comment>
<dbReference type="AlphaFoldDB" id="A0AAV6IVU8"/>
<organism evidence="1 2">
    <name type="scientific">Rhododendron griersonianum</name>
    <dbReference type="NCBI Taxonomy" id="479676"/>
    <lineage>
        <taxon>Eukaryota</taxon>
        <taxon>Viridiplantae</taxon>
        <taxon>Streptophyta</taxon>
        <taxon>Embryophyta</taxon>
        <taxon>Tracheophyta</taxon>
        <taxon>Spermatophyta</taxon>
        <taxon>Magnoliopsida</taxon>
        <taxon>eudicotyledons</taxon>
        <taxon>Gunneridae</taxon>
        <taxon>Pentapetalae</taxon>
        <taxon>asterids</taxon>
        <taxon>Ericales</taxon>
        <taxon>Ericaceae</taxon>
        <taxon>Ericoideae</taxon>
        <taxon>Rhodoreae</taxon>
        <taxon>Rhododendron</taxon>
    </lineage>
</organism>
<protein>
    <submittedName>
        <fullName evidence="1">Uncharacterized protein</fullName>
    </submittedName>
</protein>
<dbReference type="EMBL" id="JACTNZ010000009">
    <property type="protein sequence ID" value="KAG5531065.1"/>
    <property type="molecule type" value="Genomic_DNA"/>
</dbReference>
<sequence length="91" mass="9349">MSPNNPTQTLGQSSSEIPLETLEIQRKKMGCCNFIGLVLSMMGGPLSLISTPLLKGFCIPGQGSGCFSICSASSAAEAGRVVVGRGNCIAK</sequence>
<evidence type="ECO:0000313" key="2">
    <source>
        <dbReference type="Proteomes" id="UP000823749"/>
    </source>
</evidence>
<dbReference type="Proteomes" id="UP000823749">
    <property type="component" value="Chromosome 9"/>
</dbReference>
<accession>A0AAV6IVU8</accession>
<reference evidence="1" key="1">
    <citation type="submission" date="2020-08" db="EMBL/GenBank/DDBJ databases">
        <title>Plant Genome Project.</title>
        <authorList>
            <person name="Zhang R.-G."/>
        </authorList>
    </citation>
    <scope>NUCLEOTIDE SEQUENCE</scope>
    <source>
        <strain evidence="1">WSP0</strain>
        <tissue evidence="1">Leaf</tissue>
    </source>
</reference>